<dbReference type="EMBL" id="FNET01000022">
    <property type="protein sequence ID" value="SDM48597.1"/>
    <property type="molecule type" value="Genomic_DNA"/>
</dbReference>
<evidence type="ECO:0000259" key="3">
    <source>
        <dbReference type="PROSITE" id="PS01124"/>
    </source>
</evidence>
<dbReference type="SMART" id="SM00342">
    <property type="entry name" value="HTH_ARAC"/>
    <property type="match status" value="1"/>
</dbReference>
<dbReference type="PANTHER" id="PTHR43130">
    <property type="entry name" value="ARAC-FAMILY TRANSCRIPTIONAL REGULATOR"/>
    <property type="match status" value="1"/>
</dbReference>
<evidence type="ECO:0000256" key="1">
    <source>
        <dbReference type="ARBA" id="ARBA00023015"/>
    </source>
</evidence>
<dbReference type="AlphaFoldDB" id="A0A1G9TLJ4"/>
<feature type="domain" description="HTH araC/xylS-type" evidence="3">
    <location>
        <begin position="233"/>
        <end position="331"/>
    </location>
</feature>
<gene>
    <name evidence="4" type="ORF">SAMN04488074_12260</name>
</gene>
<dbReference type="SUPFAM" id="SSF46689">
    <property type="entry name" value="Homeodomain-like"/>
    <property type="match status" value="2"/>
</dbReference>
<dbReference type="InterPro" id="IPR009057">
    <property type="entry name" value="Homeodomain-like_sf"/>
</dbReference>
<dbReference type="SUPFAM" id="SSF52317">
    <property type="entry name" value="Class I glutamine amidotransferase-like"/>
    <property type="match status" value="1"/>
</dbReference>
<dbReference type="GO" id="GO:0003700">
    <property type="term" value="F:DNA-binding transcription factor activity"/>
    <property type="evidence" value="ECO:0007669"/>
    <property type="project" value="InterPro"/>
</dbReference>
<dbReference type="InterPro" id="IPR002818">
    <property type="entry name" value="DJ-1/PfpI"/>
</dbReference>
<dbReference type="Pfam" id="PF01965">
    <property type="entry name" value="DJ-1_PfpI"/>
    <property type="match status" value="1"/>
</dbReference>
<dbReference type="Gene3D" id="3.40.50.880">
    <property type="match status" value="1"/>
</dbReference>
<dbReference type="CDD" id="cd03137">
    <property type="entry name" value="GATase1_AraC_1"/>
    <property type="match status" value="1"/>
</dbReference>
<dbReference type="Gene3D" id="1.10.10.60">
    <property type="entry name" value="Homeodomain-like"/>
    <property type="match status" value="1"/>
</dbReference>
<name>A0A1G9TLJ4_9PSEU</name>
<evidence type="ECO:0000313" key="5">
    <source>
        <dbReference type="Proteomes" id="UP000199682"/>
    </source>
</evidence>
<dbReference type="PANTHER" id="PTHR43130:SF3">
    <property type="entry name" value="HTH-TYPE TRANSCRIPTIONAL REGULATOR RV1931C"/>
    <property type="match status" value="1"/>
</dbReference>
<protein>
    <submittedName>
        <fullName evidence="4">Transcriptional regulator GlxA family, contains an amidase domain and an AraC-type DNA-binding HTH domain</fullName>
    </submittedName>
</protein>
<dbReference type="InterPro" id="IPR029062">
    <property type="entry name" value="Class_I_gatase-like"/>
</dbReference>
<accession>A0A1G9TLJ4</accession>
<dbReference type="InterPro" id="IPR018060">
    <property type="entry name" value="HTH_AraC"/>
</dbReference>
<sequence length="338" mass="35658">MRGGYGVAASGKGEESGSVGNLREIVVVGYDRTALLDLAGPIEVFQAANYGEQRYRITVATLGGGPFTATAGVRVEAGADLSTLDRPIDTLLVVGGWGYEEAASDAVLTTNLRRLALRSRRVAGVCTGAVVLAGAGLLKGKKATTHWAFTGELEARGVEVEPDAIFVCDGEVATSAGVTAGIDLALAMVEQDHGPALARRIAQYLVVFLQRSGGQSQFSVHTRAKPVTDGSLRALLDDIHADPTREWTVPVMARKALMSVRHFARVFSRSVGVSPAQYVERARVEAAADRLASSGDSLDLVARQSGFGSAETLRRAFLRVLGVSPGSYRARFRTTGVA</sequence>
<dbReference type="Pfam" id="PF12833">
    <property type="entry name" value="HTH_18"/>
    <property type="match status" value="1"/>
</dbReference>
<dbReference type="Proteomes" id="UP000199682">
    <property type="component" value="Unassembled WGS sequence"/>
</dbReference>
<keyword evidence="4" id="KW-0238">DNA-binding</keyword>
<proteinExistence type="predicted"/>
<dbReference type="PROSITE" id="PS01124">
    <property type="entry name" value="HTH_ARAC_FAMILY_2"/>
    <property type="match status" value="1"/>
</dbReference>
<dbReference type="GO" id="GO:0043565">
    <property type="term" value="F:sequence-specific DNA binding"/>
    <property type="evidence" value="ECO:0007669"/>
    <property type="project" value="InterPro"/>
</dbReference>
<evidence type="ECO:0000313" key="4">
    <source>
        <dbReference type="EMBL" id="SDM48597.1"/>
    </source>
</evidence>
<dbReference type="InterPro" id="IPR052158">
    <property type="entry name" value="INH-QAR"/>
</dbReference>
<organism evidence="4 5">
    <name type="scientific">Lentzea albidocapillata subsp. violacea</name>
    <dbReference type="NCBI Taxonomy" id="128104"/>
    <lineage>
        <taxon>Bacteria</taxon>
        <taxon>Bacillati</taxon>
        <taxon>Actinomycetota</taxon>
        <taxon>Actinomycetes</taxon>
        <taxon>Pseudonocardiales</taxon>
        <taxon>Pseudonocardiaceae</taxon>
        <taxon>Lentzea</taxon>
    </lineage>
</organism>
<keyword evidence="2" id="KW-0804">Transcription</keyword>
<reference evidence="5" key="1">
    <citation type="submission" date="2016-10" db="EMBL/GenBank/DDBJ databases">
        <authorList>
            <person name="Varghese N."/>
            <person name="Submissions S."/>
        </authorList>
    </citation>
    <scope>NUCLEOTIDE SEQUENCE [LARGE SCALE GENOMIC DNA]</scope>
    <source>
        <strain evidence="5">DSM 44796</strain>
    </source>
</reference>
<evidence type="ECO:0000256" key="2">
    <source>
        <dbReference type="ARBA" id="ARBA00023163"/>
    </source>
</evidence>
<keyword evidence="1" id="KW-0805">Transcription regulation</keyword>